<accession>A0A142JUG6</accession>
<dbReference type="InterPro" id="IPR012910">
    <property type="entry name" value="Plug_dom"/>
</dbReference>
<dbReference type="InterPro" id="IPR000531">
    <property type="entry name" value="Beta-barrel_TonB"/>
</dbReference>
<evidence type="ECO:0000256" key="10">
    <source>
        <dbReference type="ARBA" id="ARBA00023237"/>
    </source>
</evidence>
<dbReference type="STRING" id="1796606.A2G96_28605"/>
<feature type="domain" description="TonB-dependent receptor-like beta-barrel" evidence="14">
    <location>
        <begin position="235"/>
        <end position="664"/>
    </location>
</feature>
<keyword evidence="17" id="KW-1185">Reference proteome</keyword>
<dbReference type="AlphaFoldDB" id="A0A142JUG6"/>
<evidence type="ECO:0000256" key="4">
    <source>
        <dbReference type="ARBA" id="ARBA00022452"/>
    </source>
</evidence>
<dbReference type="SUPFAM" id="SSF56935">
    <property type="entry name" value="Porins"/>
    <property type="match status" value="1"/>
</dbReference>
<keyword evidence="4 11" id="KW-1134">Transmembrane beta strand</keyword>
<evidence type="ECO:0000259" key="14">
    <source>
        <dbReference type="Pfam" id="PF00593"/>
    </source>
</evidence>
<dbReference type="KEGG" id="cnan:A2G96_28605"/>
<evidence type="ECO:0000259" key="15">
    <source>
        <dbReference type="Pfam" id="PF07715"/>
    </source>
</evidence>
<keyword evidence="3 11" id="KW-0813">Transport</keyword>
<dbReference type="InterPro" id="IPR037066">
    <property type="entry name" value="Plug_dom_sf"/>
</dbReference>
<dbReference type="EMBL" id="CP014845">
    <property type="protein sequence ID" value="AMR81728.1"/>
    <property type="molecule type" value="Genomic_DNA"/>
</dbReference>
<keyword evidence="7 12" id="KW-0798">TonB box</keyword>
<dbReference type="OrthoDB" id="99480at2"/>
<evidence type="ECO:0000256" key="9">
    <source>
        <dbReference type="ARBA" id="ARBA00023170"/>
    </source>
</evidence>
<reference evidence="16 17" key="1">
    <citation type="submission" date="2016-03" db="EMBL/GenBank/DDBJ databases">
        <title>Complete genome sequence of a novel chlorpyrifos degrading bacterium, Cupriavidus nantongensis sp. X1.</title>
        <authorList>
            <person name="Fang L."/>
        </authorList>
    </citation>
    <scope>NUCLEOTIDE SEQUENCE [LARGE SCALE GENOMIC DNA]</scope>
    <source>
        <strain evidence="16 17">X1</strain>
    </source>
</reference>
<dbReference type="PROSITE" id="PS52016">
    <property type="entry name" value="TONB_DEPENDENT_REC_3"/>
    <property type="match status" value="1"/>
</dbReference>
<name>A0A142JUG6_9BURK</name>
<keyword evidence="8 11" id="KW-0472">Membrane</keyword>
<dbReference type="InterPro" id="IPR036942">
    <property type="entry name" value="Beta-barrel_TonB_sf"/>
</dbReference>
<dbReference type="Gene3D" id="2.170.130.10">
    <property type="entry name" value="TonB-dependent receptor, plug domain"/>
    <property type="match status" value="1"/>
</dbReference>
<protein>
    <submittedName>
        <fullName evidence="16">Ligand-gated channel</fullName>
    </submittedName>
</protein>
<keyword evidence="10 11" id="KW-0998">Cell outer membrane</keyword>
<dbReference type="PANTHER" id="PTHR30069:SF29">
    <property type="entry name" value="HEMOGLOBIN AND HEMOGLOBIN-HAPTOGLOBIN-BINDING PROTEIN 1-RELATED"/>
    <property type="match status" value="1"/>
</dbReference>
<feature type="domain" description="TonB-dependent receptor plug" evidence="15">
    <location>
        <begin position="66"/>
        <end position="180"/>
    </location>
</feature>
<keyword evidence="5 11" id="KW-0812">Transmembrane</keyword>
<evidence type="ECO:0000256" key="12">
    <source>
        <dbReference type="RuleBase" id="RU003357"/>
    </source>
</evidence>
<feature type="signal peptide" evidence="13">
    <location>
        <begin position="1"/>
        <end position="32"/>
    </location>
</feature>
<dbReference type="GO" id="GO:0015344">
    <property type="term" value="F:siderophore uptake transmembrane transporter activity"/>
    <property type="evidence" value="ECO:0007669"/>
    <property type="project" value="TreeGrafter"/>
</dbReference>
<evidence type="ECO:0000313" key="17">
    <source>
        <dbReference type="Proteomes" id="UP000075238"/>
    </source>
</evidence>
<evidence type="ECO:0000256" key="5">
    <source>
        <dbReference type="ARBA" id="ARBA00022692"/>
    </source>
</evidence>
<dbReference type="Pfam" id="PF00593">
    <property type="entry name" value="TonB_dep_Rec_b-barrel"/>
    <property type="match status" value="1"/>
</dbReference>
<keyword evidence="9" id="KW-0675">Receptor</keyword>
<dbReference type="PANTHER" id="PTHR30069">
    <property type="entry name" value="TONB-DEPENDENT OUTER MEMBRANE RECEPTOR"/>
    <property type="match status" value="1"/>
</dbReference>
<evidence type="ECO:0000313" key="16">
    <source>
        <dbReference type="EMBL" id="AMR81728.1"/>
    </source>
</evidence>
<dbReference type="CDD" id="cd01347">
    <property type="entry name" value="ligand_gated_channel"/>
    <property type="match status" value="1"/>
</dbReference>
<evidence type="ECO:0000256" key="11">
    <source>
        <dbReference type="PROSITE-ProRule" id="PRU01360"/>
    </source>
</evidence>
<evidence type="ECO:0000256" key="13">
    <source>
        <dbReference type="SAM" id="SignalP"/>
    </source>
</evidence>
<dbReference type="RefSeq" id="WP_062803519.1">
    <property type="nucleotide sequence ID" value="NZ_CP014845.1"/>
</dbReference>
<evidence type="ECO:0000256" key="3">
    <source>
        <dbReference type="ARBA" id="ARBA00022448"/>
    </source>
</evidence>
<evidence type="ECO:0000256" key="7">
    <source>
        <dbReference type="ARBA" id="ARBA00023077"/>
    </source>
</evidence>
<evidence type="ECO:0000256" key="2">
    <source>
        <dbReference type="ARBA" id="ARBA00009810"/>
    </source>
</evidence>
<dbReference type="GO" id="GO:0009279">
    <property type="term" value="C:cell outer membrane"/>
    <property type="evidence" value="ECO:0007669"/>
    <property type="project" value="UniProtKB-SubCell"/>
</dbReference>
<dbReference type="Gene3D" id="2.40.170.20">
    <property type="entry name" value="TonB-dependent receptor, beta-barrel domain"/>
    <property type="match status" value="1"/>
</dbReference>
<dbReference type="GO" id="GO:0044718">
    <property type="term" value="P:siderophore transmembrane transport"/>
    <property type="evidence" value="ECO:0007669"/>
    <property type="project" value="TreeGrafter"/>
</dbReference>
<comment type="similarity">
    <text evidence="2 11 12">Belongs to the TonB-dependent receptor family.</text>
</comment>
<dbReference type="Pfam" id="PF07715">
    <property type="entry name" value="Plug"/>
    <property type="match status" value="1"/>
</dbReference>
<dbReference type="InterPro" id="IPR039426">
    <property type="entry name" value="TonB-dep_rcpt-like"/>
</dbReference>
<evidence type="ECO:0000256" key="6">
    <source>
        <dbReference type="ARBA" id="ARBA00022729"/>
    </source>
</evidence>
<organism evidence="16 17">
    <name type="scientific">Cupriavidus nantongensis</name>
    <dbReference type="NCBI Taxonomy" id="1796606"/>
    <lineage>
        <taxon>Bacteria</taxon>
        <taxon>Pseudomonadati</taxon>
        <taxon>Pseudomonadota</taxon>
        <taxon>Betaproteobacteria</taxon>
        <taxon>Burkholderiales</taxon>
        <taxon>Burkholderiaceae</taxon>
        <taxon>Cupriavidus</taxon>
    </lineage>
</organism>
<gene>
    <name evidence="16" type="ORF">A2G96_28605</name>
</gene>
<comment type="subcellular location">
    <subcellularLocation>
        <location evidence="1 11">Cell outer membrane</location>
        <topology evidence="1 11">Multi-pass membrane protein</topology>
    </subcellularLocation>
</comment>
<evidence type="ECO:0000256" key="1">
    <source>
        <dbReference type="ARBA" id="ARBA00004571"/>
    </source>
</evidence>
<keyword evidence="6 13" id="KW-0732">Signal</keyword>
<sequence>MNNNNENTGTARAFACALLPLAAGVASPAASAEAGHATLPQVSVVATQDERPHDQRNVVTTDSAGLPAAVSVITADELATINIGRDISNMFRRVPGVVANNIDQGDTGNGFRMRGFATQGTHGADTAVYVDGVPQNMPSSQAGAGHGPAFLEWLTPDMIGQIDVIKGPVSALYGDQNRAGAVPIQTQSGEVPSSFGIGLDRYDGKRATLVLSGRHALRPEAEPIQSLFVADLYRTHSYRYDGSTERDNLFWKLSTRIGEGLYSLRLNHYRAESTAAGYLLLSDLQSGKVDPRSTQYGLPGFGSGKRSMFALNRAPAHGEEGWYATLYGEAFERERGIATSSVQHTVGSDDRNIFGGRLAGNVTFGDRAALMAGLEVRRDHGDAQRQIWLRGVPTANYVNAQRLTLLTYGLFVQGQFKPVDSVKLSAGLRRDWFDYDIVNRKLPAASTDYFKGVTTPKLGAAWTVLPGLDLFANVAQGFRSPAAEQISSSGAPGPLGAPGGSVYDVSPSKVKSYDVGFTATPARNLTVTAAAYYTLNEDEIVGQPDGSFRSVGDTTRKGYEVEARWRPVRPVSLYASYGHIIQAEANNPLPNTGARLSVPRHQLKLGAEYRQRLQGVQLTVNADAYLTTGIPYYMGTPQTQLRFMPAYTRFDLRGVLDWKQYQLSLFAVLQPHRFSTEAAYGAAAGLLVSPQPKWQFGMAARYFF</sequence>
<proteinExistence type="inferred from homology"/>
<feature type="chain" id="PRO_5007498677" evidence="13">
    <location>
        <begin position="33"/>
        <end position="704"/>
    </location>
</feature>
<dbReference type="Proteomes" id="UP000075238">
    <property type="component" value="Chromosome 2"/>
</dbReference>
<evidence type="ECO:0000256" key="8">
    <source>
        <dbReference type="ARBA" id="ARBA00023136"/>
    </source>
</evidence>